<keyword evidence="1" id="KW-1133">Transmembrane helix</keyword>
<keyword evidence="3" id="KW-1185">Reference proteome</keyword>
<keyword evidence="1" id="KW-0812">Transmembrane</keyword>
<gene>
    <name evidence="2" type="ORF">TH5_13515</name>
</gene>
<name>A0A367UBF2_9PROT</name>
<protein>
    <submittedName>
        <fullName evidence="2">Uncharacterized protein</fullName>
    </submittedName>
</protein>
<evidence type="ECO:0000313" key="3">
    <source>
        <dbReference type="Proteomes" id="UP000252419"/>
    </source>
</evidence>
<accession>A0A367UBF2</accession>
<evidence type="ECO:0000313" key="2">
    <source>
        <dbReference type="EMBL" id="RCK05646.1"/>
    </source>
</evidence>
<dbReference type="Proteomes" id="UP000252419">
    <property type="component" value="Unassembled WGS sequence"/>
</dbReference>
<keyword evidence="1" id="KW-0472">Membrane</keyword>
<evidence type="ECO:0000256" key="1">
    <source>
        <dbReference type="SAM" id="Phobius"/>
    </source>
</evidence>
<organism evidence="2 3">
    <name type="scientific">Thalassospira xianhensis MCCC 1A02616</name>
    <dbReference type="NCBI Taxonomy" id="1177929"/>
    <lineage>
        <taxon>Bacteria</taxon>
        <taxon>Pseudomonadati</taxon>
        <taxon>Pseudomonadota</taxon>
        <taxon>Alphaproteobacteria</taxon>
        <taxon>Rhodospirillales</taxon>
        <taxon>Thalassospiraceae</taxon>
        <taxon>Thalassospira</taxon>
    </lineage>
</organism>
<sequence>MLFPSPKHIGARRSGVPRNLLVKGLAMTHAPSTIGLDTKYDQFLQTSVGDDKKGTSVTVLSMLARLGVDPWQEASDLAALPKKSAWDRLDGLAARFTDVPSLIAERADAVTRMIASLPGGERHDNIGQADTPAPGILGSRLYLIIAIAFLVVHVGILWFGK</sequence>
<dbReference type="AlphaFoldDB" id="A0A367UBF2"/>
<proteinExistence type="predicted"/>
<reference evidence="2 3" key="1">
    <citation type="submission" date="2014-07" db="EMBL/GenBank/DDBJ databases">
        <title>Draft genome sequence of Thalassospira xianhensis P-4 (MCCC 1A02616).</title>
        <authorList>
            <person name="Lai Q."/>
            <person name="Shao Z."/>
        </authorList>
    </citation>
    <scope>NUCLEOTIDE SEQUENCE [LARGE SCALE GENOMIC DNA]</scope>
    <source>
        <strain evidence="2 3">MCCC 1A02616</strain>
    </source>
</reference>
<comment type="caution">
    <text evidence="2">The sequence shown here is derived from an EMBL/GenBank/DDBJ whole genome shotgun (WGS) entry which is preliminary data.</text>
</comment>
<dbReference type="EMBL" id="JPWA01000014">
    <property type="protein sequence ID" value="RCK05646.1"/>
    <property type="molecule type" value="Genomic_DNA"/>
</dbReference>
<feature type="transmembrane region" description="Helical" evidence="1">
    <location>
        <begin position="141"/>
        <end position="160"/>
    </location>
</feature>